<evidence type="ECO:0000313" key="11">
    <source>
        <dbReference type="EMBL" id="RKP30481.1"/>
    </source>
</evidence>
<feature type="transmembrane region" description="Helical" evidence="10">
    <location>
        <begin position="514"/>
        <end position="536"/>
    </location>
</feature>
<feature type="transmembrane region" description="Helical" evidence="10">
    <location>
        <begin position="238"/>
        <end position="256"/>
    </location>
</feature>
<evidence type="ECO:0000256" key="6">
    <source>
        <dbReference type="ARBA" id="ARBA00022692"/>
    </source>
</evidence>
<feature type="transmembrane region" description="Helical" evidence="10">
    <location>
        <begin position="353"/>
        <end position="371"/>
    </location>
</feature>
<dbReference type="AlphaFoldDB" id="A0A4P9ZE91"/>
<evidence type="ECO:0000256" key="8">
    <source>
        <dbReference type="ARBA" id="ARBA00022989"/>
    </source>
</evidence>
<evidence type="ECO:0000256" key="9">
    <source>
        <dbReference type="ARBA" id="ARBA00023136"/>
    </source>
</evidence>
<sequence length="541" mass="61649">MTKTSSRRKNAALRAATAAQTRPDVYSHTPLYNLLYGFRRPQDQWVARYVTILTAVLLWSAVGLGLFSGKGQAPINGDFEAQRHWMELTTQLPIAHWYFYDLQYWGLDYPPLTAYHLWFFGVIGTFIDASWFALDASRGLETSELKTFMRWTSIISELVVFVPTTMGLLHELGKHKNMTRMSHVIVIALLLYLPALVLVDHGHFQYNSVMLGLFLYSVTDLIKGNLMLASVWFVSSILFKQMALYYSPFIFVYILSRLFTPKRTVAATLKSFSFGKLLAVGCTVVLSAVVMVVPFLIAASGVSAAVSLIAQILVRMFPFERGLFEDKVANFWCSTNLLIKYNQVLSCTQLKTLSLAFTVAASAPPCLLIFWKNLRRQSHDPDLVICGFSATAWAFYLFLFQVHEKTVLVPLVPTLFLLLSNDRNNIAQVQWVNNISIFSLFPLLKKDGLLLQYCVMFFMINWLMGAFSLNKKSNMLWPVDGAVNRLVILVSYAFIPIFHIVEQCVSPPAQYPDLWVIANTTFSFGCFGYFYLWLLWKIYFL</sequence>
<evidence type="ECO:0000256" key="10">
    <source>
        <dbReference type="RuleBase" id="RU363110"/>
    </source>
</evidence>
<dbReference type="Proteomes" id="UP000268321">
    <property type="component" value="Unassembled WGS sequence"/>
</dbReference>
<comment type="subcellular location">
    <subcellularLocation>
        <location evidence="1 10">Endoplasmic reticulum membrane</location>
        <topology evidence="1 10">Multi-pass membrane protein</topology>
    </subcellularLocation>
</comment>
<name>A0A4P9ZE91_9ASCO</name>
<keyword evidence="6 10" id="KW-0812">Transmembrane</keyword>
<feature type="transmembrane region" description="Helical" evidence="10">
    <location>
        <begin position="46"/>
        <end position="67"/>
    </location>
</feature>
<keyword evidence="12" id="KW-1185">Reference proteome</keyword>
<evidence type="ECO:0000256" key="3">
    <source>
        <dbReference type="ARBA" id="ARBA00008715"/>
    </source>
</evidence>
<evidence type="ECO:0000256" key="2">
    <source>
        <dbReference type="ARBA" id="ARBA00004922"/>
    </source>
</evidence>
<organism evidence="11 12">
    <name type="scientific">Metschnikowia bicuspidata</name>
    <dbReference type="NCBI Taxonomy" id="27322"/>
    <lineage>
        <taxon>Eukaryota</taxon>
        <taxon>Fungi</taxon>
        <taxon>Dikarya</taxon>
        <taxon>Ascomycota</taxon>
        <taxon>Saccharomycotina</taxon>
        <taxon>Pichiomycetes</taxon>
        <taxon>Metschnikowiaceae</taxon>
        <taxon>Metschnikowia</taxon>
    </lineage>
</organism>
<comment type="similarity">
    <text evidence="3 10">Belongs to the ALG6/ALG8 glucosyltransferase family.</text>
</comment>
<keyword evidence="8 10" id="KW-1133">Transmembrane helix</keyword>
<dbReference type="GO" id="GO:0042281">
    <property type="term" value="F:dolichyl pyrophosphate Man9GlcNAc2 alpha-1,3-glucosyltransferase activity"/>
    <property type="evidence" value="ECO:0007669"/>
    <property type="project" value="TreeGrafter"/>
</dbReference>
<evidence type="ECO:0000256" key="1">
    <source>
        <dbReference type="ARBA" id="ARBA00004477"/>
    </source>
</evidence>
<keyword evidence="9 10" id="KW-0472">Membrane</keyword>
<reference evidence="12" key="1">
    <citation type="journal article" date="2018" name="Nat. Microbiol.">
        <title>Leveraging single-cell genomics to expand the fungal tree of life.</title>
        <authorList>
            <person name="Ahrendt S.R."/>
            <person name="Quandt C.A."/>
            <person name="Ciobanu D."/>
            <person name="Clum A."/>
            <person name="Salamov A."/>
            <person name="Andreopoulos B."/>
            <person name="Cheng J.F."/>
            <person name="Woyke T."/>
            <person name="Pelin A."/>
            <person name="Henrissat B."/>
            <person name="Reynolds N.K."/>
            <person name="Benny G.L."/>
            <person name="Smith M.E."/>
            <person name="James T.Y."/>
            <person name="Grigoriev I.V."/>
        </authorList>
    </citation>
    <scope>NUCLEOTIDE SEQUENCE [LARGE SCALE GENOMIC DNA]</scope>
    <source>
        <strain evidence="12">Baker2002</strain>
    </source>
</reference>
<dbReference type="InterPro" id="IPR004856">
    <property type="entry name" value="Glyco_trans_ALG6/ALG8"/>
</dbReference>
<evidence type="ECO:0000256" key="5">
    <source>
        <dbReference type="ARBA" id="ARBA00022679"/>
    </source>
</evidence>
<feature type="transmembrane region" description="Helical" evidence="10">
    <location>
        <begin position="383"/>
        <end position="402"/>
    </location>
</feature>
<feature type="transmembrane region" description="Helical" evidence="10">
    <location>
        <begin position="115"/>
        <end position="136"/>
    </location>
</feature>
<dbReference type="PANTHER" id="PTHR12413">
    <property type="entry name" value="DOLICHYL GLYCOSYLTRANSFERASE"/>
    <property type="match status" value="1"/>
</dbReference>
<feature type="transmembrane region" description="Helical" evidence="10">
    <location>
        <begin position="181"/>
        <end position="199"/>
    </location>
</feature>
<feature type="transmembrane region" description="Helical" evidence="10">
    <location>
        <begin position="277"/>
        <end position="310"/>
    </location>
</feature>
<protein>
    <recommendedName>
        <fullName evidence="10">Alpha-1,3-glucosyltransferase</fullName>
        <ecNumber evidence="10">2.4.1.-</ecNumber>
    </recommendedName>
</protein>
<keyword evidence="7 10" id="KW-0256">Endoplasmic reticulum</keyword>
<evidence type="ECO:0000256" key="4">
    <source>
        <dbReference type="ARBA" id="ARBA00022676"/>
    </source>
</evidence>
<dbReference type="EC" id="2.4.1.-" evidence="10"/>
<dbReference type="GO" id="GO:0005789">
    <property type="term" value="C:endoplasmic reticulum membrane"/>
    <property type="evidence" value="ECO:0007669"/>
    <property type="project" value="UniProtKB-SubCell"/>
</dbReference>
<dbReference type="PANTHER" id="PTHR12413:SF1">
    <property type="entry name" value="DOLICHYL PYROPHOSPHATE MAN9GLCNAC2 ALPHA-1,3-GLUCOSYLTRANSFERASE"/>
    <property type="match status" value="1"/>
</dbReference>
<feature type="transmembrane region" description="Helical" evidence="10">
    <location>
        <begin position="211"/>
        <end position="232"/>
    </location>
</feature>
<evidence type="ECO:0000313" key="12">
    <source>
        <dbReference type="Proteomes" id="UP000268321"/>
    </source>
</evidence>
<accession>A0A4P9ZE91</accession>
<feature type="transmembrane region" description="Helical" evidence="10">
    <location>
        <begin position="450"/>
        <end position="470"/>
    </location>
</feature>
<keyword evidence="4 10" id="KW-0328">Glycosyltransferase</keyword>
<dbReference type="EMBL" id="ML004458">
    <property type="protein sequence ID" value="RKP30481.1"/>
    <property type="molecule type" value="Genomic_DNA"/>
</dbReference>
<feature type="transmembrane region" description="Helical" evidence="10">
    <location>
        <begin position="148"/>
        <end position="169"/>
    </location>
</feature>
<dbReference type="UniPathway" id="UPA00378"/>
<feature type="transmembrane region" description="Helical" evidence="10">
    <location>
        <begin position="482"/>
        <end position="502"/>
    </location>
</feature>
<evidence type="ECO:0000256" key="7">
    <source>
        <dbReference type="ARBA" id="ARBA00022824"/>
    </source>
</evidence>
<gene>
    <name evidence="11" type="ORF">METBISCDRAFT_16276</name>
</gene>
<proteinExistence type="inferred from homology"/>
<dbReference type="Pfam" id="PF03155">
    <property type="entry name" value="Alg6_Alg8"/>
    <property type="match status" value="1"/>
</dbReference>
<keyword evidence="5 10" id="KW-0808">Transferase</keyword>
<comment type="pathway">
    <text evidence="2 10">Protein modification; protein glycosylation.</text>
</comment>
<dbReference type="OrthoDB" id="5589195at2759"/>